<gene>
    <name evidence="1" type="ORF">VHEMI10210</name>
</gene>
<proteinExistence type="predicted"/>
<dbReference type="SUPFAM" id="SSF52540">
    <property type="entry name" value="P-loop containing nucleoside triphosphate hydrolases"/>
    <property type="match status" value="1"/>
</dbReference>
<dbReference type="AlphaFoldDB" id="A0A0A1TRT8"/>
<dbReference type="STRING" id="1531966.A0A0A1TRT8"/>
<name>A0A0A1TRT8_9HYPO</name>
<evidence type="ECO:0000313" key="2">
    <source>
        <dbReference type="Proteomes" id="UP000039046"/>
    </source>
</evidence>
<protein>
    <submittedName>
        <fullName evidence="1">Uncharacterized protein</fullName>
    </submittedName>
</protein>
<keyword evidence="2" id="KW-1185">Reference proteome</keyword>
<dbReference type="Gene3D" id="3.40.50.300">
    <property type="entry name" value="P-loop containing nucleotide triphosphate hydrolases"/>
    <property type="match status" value="1"/>
</dbReference>
<dbReference type="HOGENOM" id="CLU_092496_1_0_1"/>
<dbReference type="Proteomes" id="UP000039046">
    <property type="component" value="Unassembled WGS sequence"/>
</dbReference>
<dbReference type="OrthoDB" id="5426988at2759"/>
<dbReference type="InterPro" id="IPR027417">
    <property type="entry name" value="P-loop_NTPase"/>
</dbReference>
<sequence>MAPGAAPHIWINGFPATGKLTIAKEVHRLVPGSVLIDNHSLIDQVTLARDHPDYNAERAKVRSAAFTKWVHPATDDESDCGSKQDQLNHVVIFTDFLTVGKIGEEVSAAQKTAAEKAGRPFLPVYLSCSRDELMARLASPDRQAGTTTKLKLKDAKLVNEFLDDSTIYKFPGGIGLELEVTNMAPEEAARAIVSAMESM</sequence>
<evidence type="ECO:0000313" key="1">
    <source>
        <dbReference type="EMBL" id="CEJ94693.1"/>
    </source>
</evidence>
<dbReference type="EMBL" id="CDHN01000007">
    <property type="protein sequence ID" value="CEJ94693.1"/>
    <property type="molecule type" value="Genomic_DNA"/>
</dbReference>
<reference evidence="1 2" key="1">
    <citation type="journal article" date="2015" name="Genome Announc.">
        <title>Draft Genome Sequence and Gene Annotation of the Entomopathogenic Fungus Verticillium hemipterigenum.</title>
        <authorList>
            <person name="Horn F."/>
            <person name="Habel A."/>
            <person name="Scharf D.H."/>
            <person name="Dworschak J."/>
            <person name="Brakhage A.A."/>
            <person name="Guthke R."/>
            <person name="Hertweck C."/>
            <person name="Linde J."/>
        </authorList>
    </citation>
    <scope>NUCLEOTIDE SEQUENCE [LARGE SCALE GENOMIC DNA]</scope>
</reference>
<organism evidence="1 2">
    <name type="scientific">[Torrubiella] hemipterigena</name>
    <dbReference type="NCBI Taxonomy" id="1531966"/>
    <lineage>
        <taxon>Eukaryota</taxon>
        <taxon>Fungi</taxon>
        <taxon>Dikarya</taxon>
        <taxon>Ascomycota</taxon>
        <taxon>Pezizomycotina</taxon>
        <taxon>Sordariomycetes</taxon>
        <taxon>Hypocreomycetidae</taxon>
        <taxon>Hypocreales</taxon>
        <taxon>Clavicipitaceae</taxon>
        <taxon>Clavicipitaceae incertae sedis</taxon>
        <taxon>'Torrubiella' clade</taxon>
    </lineage>
</organism>
<accession>A0A0A1TRT8</accession>